<feature type="repeat" description="ANK" evidence="7">
    <location>
        <begin position="235"/>
        <end position="259"/>
    </location>
</feature>
<dbReference type="SMART" id="SM00252">
    <property type="entry name" value="SH2"/>
    <property type="match status" value="2"/>
</dbReference>
<feature type="binding site" evidence="9">
    <location>
        <position position="572"/>
    </location>
    <ligand>
        <name>ATP</name>
        <dbReference type="ChEBI" id="CHEBI:30616"/>
    </ligand>
</feature>
<evidence type="ECO:0000259" key="12">
    <source>
        <dbReference type="PROSITE" id="PS50001"/>
    </source>
</evidence>
<reference evidence="15" key="1">
    <citation type="submission" date="2025-08" db="UniProtKB">
        <authorList>
            <consortium name="RefSeq"/>
        </authorList>
    </citation>
    <scope>IDENTIFICATION</scope>
    <source>
        <tissue evidence="15">Whole sample</tissue>
    </source>
</reference>
<dbReference type="Gene3D" id="1.25.40.20">
    <property type="entry name" value="Ankyrin repeat-containing domain"/>
    <property type="match status" value="1"/>
</dbReference>
<evidence type="ECO:0000256" key="10">
    <source>
        <dbReference type="RuleBase" id="RU362096"/>
    </source>
</evidence>
<evidence type="ECO:0000256" key="1">
    <source>
        <dbReference type="ARBA" id="ARBA00022679"/>
    </source>
</evidence>
<evidence type="ECO:0000256" key="4">
    <source>
        <dbReference type="ARBA" id="ARBA00022840"/>
    </source>
</evidence>
<organism evidence="14 15">
    <name type="scientific">Crassostrea virginica</name>
    <name type="common">Eastern oyster</name>
    <dbReference type="NCBI Taxonomy" id="6565"/>
    <lineage>
        <taxon>Eukaryota</taxon>
        <taxon>Metazoa</taxon>
        <taxon>Spiralia</taxon>
        <taxon>Lophotrochozoa</taxon>
        <taxon>Mollusca</taxon>
        <taxon>Bivalvia</taxon>
        <taxon>Autobranchia</taxon>
        <taxon>Pteriomorphia</taxon>
        <taxon>Ostreida</taxon>
        <taxon>Ostreoidea</taxon>
        <taxon>Ostreidae</taxon>
        <taxon>Crassostrea</taxon>
    </lineage>
</organism>
<dbReference type="InterPro" id="IPR002110">
    <property type="entry name" value="Ankyrin_rpt"/>
</dbReference>
<dbReference type="PROSITE" id="PS50001">
    <property type="entry name" value="SH2"/>
    <property type="match status" value="2"/>
</dbReference>
<feature type="repeat" description="ANK" evidence="7">
    <location>
        <begin position="202"/>
        <end position="234"/>
    </location>
</feature>
<protein>
    <recommendedName>
        <fullName evidence="10">Tyrosine-protein kinase</fullName>
        <ecNumber evidence="10">2.7.10.2</ecNumber>
    </recommendedName>
</protein>
<feature type="region of interest" description="Disordered" evidence="11">
    <location>
        <begin position="453"/>
        <end position="524"/>
    </location>
</feature>
<comment type="similarity">
    <text evidence="10">Belongs to the protein kinase superfamily. Tyr protein kinase family.</text>
</comment>
<evidence type="ECO:0000256" key="7">
    <source>
        <dbReference type="PROSITE-ProRule" id="PRU00023"/>
    </source>
</evidence>
<dbReference type="SUPFAM" id="SSF56112">
    <property type="entry name" value="Protein kinase-like (PK-like)"/>
    <property type="match status" value="1"/>
</dbReference>
<evidence type="ECO:0000256" key="6">
    <source>
        <dbReference type="ARBA" id="ARBA00051245"/>
    </source>
</evidence>
<evidence type="ECO:0000256" key="2">
    <source>
        <dbReference type="ARBA" id="ARBA00022741"/>
    </source>
</evidence>
<feature type="compositionally biased region" description="Basic and acidic residues" evidence="11">
    <location>
        <begin position="514"/>
        <end position="524"/>
    </location>
</feature>
<evidence type="ECO:0000313" key="15">
    <source>
        <dbReference type="RefSeq" id="XP_022341793.1"/>
    </source>
</evidence>
<dbReference type="PROSITE" id="PS50088">
    <property type="entry name" value="ANK_REPEAT"/>
    <property type="match status" value="2"/>
</dbReference>
<dbReference type="PANTHER" id="PTHR24418">
    <property type="entry name" value="TYROSINE-PROTEIN KINASE"/>
    <property type="match status" value="1"/>
</dbReference>
<keyword evidence="7" id="KW-0040">ANK repeat</keyword>
<dbReference type="PROSITE" id="PS00107">
    <property type="entry name" value="PROTEIN_KINASE_ATP"/>
    <property type="match status" value="1"/>
</dbReference>
<evidence type="ECO:0000256" key="11">
    <source>
        <dbReference type="SAM" id="MobiDB-lite"/>
    </source>
</evidence>
<dbReference type="PROSITE" id="PS00109">
    <property type="entry name" value="PROTEIN_KINASE_TYR"/>
    <property type="match status" value="1"/>
</dbReference>
<dbReference type="RefSeq" id="XP_022341793.1">
    <property type="nucleotide sequence ID" value="XM_022486085.1"/>
</dbReference>
<comment type="catalytic activity">
    <reaction evidence="6 10">
        <text>L-tyrosyl-[protein] + ATP = O-phospho-L-tyrosyl-[protein] + ADP + H(+)</text>
        <dbReference type="Rhea" id="RHEA:10596"/>
        <dbReference type="Rhea" id="RHEA-COMP:10136"/>
        <dbReference type="Rhea" id="RHEA-COMP:20101"/>
        <dbReference type="ChEBI" id="CHEBI:15378"/>
        <dbReference type="ChEBI" id="CHEBI:30616"/>
        <dbReference type="ChEBI" id="CHEBI:46858"/>
        <dbReference type="ChEBI" id="CHEBI:61978"/>
        <dbReference type="ChEBI" id="CHEBI:456216"/>
        <dbReference type="EC" id="2.7.10.2"/>
    </reaction>
</comment>
<keyword evidence="14" id="KW-1185">Reference proteome</keyword>
<dbReference type="InterPro" id="IPR017441">
    <property type="entry name" value="Protein_kinase_ATP_BS"/>
</dbReference>
<dbReference type="InterPro" id="IPR020635">
    <property type="entry name" value="Tyr_kinase_cat_dom"/>
</dbReference>
<dbReference type="GeneID" id="111135759"/>
<dbReference type="GO" id="GO:0005524">
    <property type="term" value="F:ATP binding"/>
    <property type="evidence" value="ECO:0007669"/>
    <property type="project" value="UniProtKB-UniRule"/>
</dbReference>
<dbReference type="PROSITE" id="PS50011">
    <property type="entry name" value="PROTEIN_KINASE_DOM"/>
    <property type="match status" value="1"/>
</dbReference>
<dbReference type="SUPFAM" id="SSF48403">
    <property type="entry name" value="Ankyrin repeat"/>
    <property type="match status" value="1"/>
</dbReference>
<dbReference type="GO" id="GO:0004715">
    <property type="term" value="F:non-membrane spanning protein tyrosine kinase activity"/>
    <property type="evidence" value="ECO:0007669"/>
    <property type="project" value="UniProtKB-EC"/>
</dbReference>
<evidence type="ECO:0000256" key="8">
    <source>
        <dbReference type="PROSITE-ProRule" id="PRU00191"/>
    </source>
</evidence>
<feature type="domain" description="SH2" evidence="12">
    <location>
        <begin position="338"/>
        <end position="433"/>
    </location>
</feature>
<dbReference type="Pfam" id="PF00023">
    <property type="entry name" value="Ank"/>
    <property type="match status" value="1"/>
</dbReference>
<dbReference type="EC" id="2.7.10.2" evidence="10"/>
<feature type="compositionally biased region" description="Pro residues" evidence="11">
    <location>
        <begin position="496"/>
        <end position="508"/>
    </location>
</feature>
<feature type="compositionally biased region" description="Basic and acidic residues" evidence="11">
    <location>
        <begin position="485"/>
        <end position="495"/>
    </location>
</feature>
<dbReference type="InterPro" id="IPR036860">
    <property type="entry name" value="SH2_dom_sf"/>
</dbReference>
<dbReference type="PRINTS" id="PR00401">
    <property type="entry name" value="SH2DOMAIN"/>
</dbReference>
<sequence length="822" mass="93724">MDDTYDDEQCDSVYANDPVSEFLNVTENLRQQTLDQLLEEDKRAGALKDDPISWYHGKIPREAAESILKEGLASLQGTGADSNGLYLIRDSTSSDKDFVVSVTHDAKVFHFQIKEVFDGHYKLDEGPTTQGLEKLVSYYEAGANGLITKLTRHCKGSPPPDRARLNGPTNLLHRAVMEGNEETVSCILQHRLCPSVNAKNELGTTALHDAAKYGKVSIAKLLIDKGADVHAKDRAGFTPLHRASSANYADVVATLIKHGKADPQIRSPKTGWVALHEAAMKGNAECIKKLLEFYAPMMPRADDGQTPLDLAMRYNRQDCIPLLRFPDKRQVRTKKEYWYHSDLDRKLATQMLEEYRKEEGLFLVRKSTRNETYNVISLCHKKSIFNFEIKVKDYENHLVHYIDDGPFFENLLQLIEHYSRYCDGLSTKLKASISTDGRRIEVDEEYYNVQDVNHVTKRSSAAAPPVPQPRSVMQGHPTLPNHHPKKDDYYADPKNEPPPLPPSHPPTKQPSASIKKEMGDRQSSLDEFKKIDKKDIKVGSELGQGEFGAVKKGFYTQRTKKFRSVQIEVALKTFHDDSMSGALASIMEEARLMARLDHDCIVRLYGICEKPFMLVEEYIPKGSLLDYLIDHRNQIQANPTMYVWASQVANGMCYLETMKIVHRDLAARNILVQSMEQVKISDFGLSRAFVEEKNYYQASKGGRWPIKWYAPECVNYGKFNHKTDVWSFGITLWEMFSYGDQPYGEKKGVEVMQFIESGERLSKPENCPDTCYRKMRECWNKDPARRPNFHDLYKHFLVDQEYASVSEIMQQRNRAGKSTSGL</sequence>
<gene>
    <name evidence="15" type="primary">LOC111135759</name>
</gene>
<dbReference type="SMART" id="SM00248">
    <property type="entry name" value="ANK"/>
    <property type="match status" value="5"/>
</dbReference>
<feature type="domain" description="Protein kinase" evidence="13">
    <location>
        <begin position="536"/>
        <end position="798"/>
    </location>
</feature>
<dbReference type="Pfam" id="PF00017">
    <property type="entry name" value="SH2"/>
    <property type="match status" value="2"/>
</dbReference>
<keyword evidence="5 10" id="KW-0829">Tyrosine-protein kinase</keyword>
<dbReference type="InterPro" id="IPR011009">
    <property type="entry name" value="Kinase-like_dom_sf"/>
</dbReference>
<dbReference type="Gene3D" id="3.30.200.20">
    <property type="entry name" value="Phosphorylase Kinase, domain 1"/>
    <property type="match status" value="1"/>
</dbReference>
<evidence type="ECO:0000256" key="3">
    <source>
        <dbReference type="ARBA" id="ARBA00022777"/>
    </source>
</evidence>
<dbReference type="InterPro" id="IPR036770">
    <property type="entry name" value="Ankyrin_rpt-contain_sf"/>
</dbReference>
<dbReference type="Gene3D" id="1.10.510.10">
    <property type="entry name" value="Transferase(Phosphotransferase) domain 1"/>
    <property type="match status" value="1"/>
</dbReference>
<dbReference type="AlphaFoldDB" id="A0A8B8EPQ8"/>
<evidence type="ECO:0000259" key="13">
    <source>
        <dbReference type="PROSITE" id="PS50011"/>
    </source>
</evidence>
<dbReference type="InterPro" id="IPR000980">
    <property type="entry name" value="SH2"/>
</dbReference>
<dbReference type="Pfam" id="PF07714">
    <property type="entry name" value="PK_Tyr_Ser-Thr"/>
    <property type="match status" value="1"/>
</dbReference>
<evidence type="ECO:0000256" key="5">
    <source>
        <dbReference type="ARBA" id="ARBA00023137"/>
    </source>
</evidence>
<evidence type="ECO:0000313" key="14">
    <source>
        <dbReference type="Proteomes" id="UP000694844"/>
    </source>
</evidence>
<dbReference type="PROSITE" id="PS50297">
    <property type="entry name" value="ANK_REP_REGION"/>
    <property type="match status" value="2"/>
</dbReference>
<dbReference type="SMART" id="SM00219">
    <property type="entry name" value="TyrKc"/>
    <property type="match status" value="1"/>
</dbReference>
<dbReference type="InterPro" id="IPR001245">
    <property type="entry name" value="Ser-Thr/Tyr_kinase_cat_dom"/>
</dbReference>
<keyword evidence="4 9" id="KW-0067">ATP-binding</keyword>
<dbReference type="Proteomes" id="UP000694844">
    <property type="component" value="Chromosome 5"/>
</dbReference>
<proteinExistence type="inferred from homology"/>
<name>A0A8B8EPQ8_CRAVI</name>
<dbReference type="InterPro" id="IPR050198">
    <property type="entry name" value="Non-receptor_tyrosine_kinases"/>
</dbReference>
<dbReference type="InterPro" id="IPR000719">
    <property type="entry name" value="Prot_kinase_dom"/>
</dbReference>
<dbReference type="KEGG" id="cvn:111135759"/>
<dbReference type="Gene3D" id="3.30.505.10">
    <property type="entry name" value="SH2 domain"/>
    <property type="match status" value="2"/>
</dbReference>
<dbReference type="PRINTS" id="PR00109">
    <property type="entry name" value="TYRKINASE"/>
</dbReference>
<dbReference type="FunFam" id="1.10.510.10:FF:000521">
    <property type="entry name" value="Tyrosine-protein kinase pr2"/>
    <property type="match status" value="1"/>
</dbReference>
<accession>A0A8B8EPQ8</accession>
<dbReference type="SUPFAM" id="SSF55550">
    <property type="entry name" value="SH2 domain"/>
    <property type="match status" value="2"/>
</dbReference>
<keyword evidence="2 9" id="KW-0547">Nucleotide-binding</keyword>
<dbReference type="InterPro" id="IPR008266">
    <property type="entry name" value="Tyr_kinase_AS"/>
</dbReference>
<evidence type="ECO:0000256" key="9">
    <source>
        <dbReference type="PROSITE-ProRule" id="PRU10141"/>
    </source>
</evidence>
<keyword evidence="3 10" id="KW-0418">Kinase</keyword>
<feature type="domain" description="SH2" evidence="12">
    <location>
        <begin position="54"/>
        <end position="154"/>
    </location>
</feature>
<keyword evidence="8" id="KW-0727">SH2 domain</keyword>
<dbReference type="Pfam" id="PF12796">
    <property type="entry name" value="Ank_2"/>
    <property type="match status" value="1"/>
</dbReference>
<keyword evidence="1 10" id="KW-0808">Transferase</keyword>
<dbReference type="OrthoDB" id="535945at2759"/>